<dbReference type="Proteomes" id="UP000184050">
    <property type="component" value="Unassembled WGS sequence"/>
</dbReference>
<gene>
    <name evidence="1" type="ORF">SAMN05444280_110115</name>
</gene>
<reference evidence="1 2" key="1">
    <citation type="submission" date="2016-11" db="EMBL/GenBank/DDBJ databases">
        <authorList>
            <person name="Jaros S."/>
            <person name="Januszkiewicz K."/>
            <person name="Wedrychowicz H."/>
        </authorList>
    </citation>
    <scope>NUCLEOTIDE SEQUENCE [LARGE SCALE GENOMIC DNA]</scope>
    <source>
        <strain evidence="1 2">DSM 27063</strain>
    </source>
</reference>
<accession>A0A1M6GCG1</accession>
<proteinExistence type="predicted"/>
<keyword evidence="2" id="KW-1185">Reference proteome</keyword>
<organism evidence="1 2">
    <name type="scientific">Tangfeifania diversioriginum</name>
    <dbReference type="NCBI Taxonomy" id="1168035"/>
    <lineage>
        <taxon>Bacteria</taxon>
        <taxon>Pseudomonadati</taxon>
        <taxon>Bacteroidota</taxon>
        <taxon>Bacteroidia</taxon>
        <taxon>Marinilabiliales</taxon>
        <taxon>Prolixibacteraceae</taxon>
        <taxon>Tangfeifania</taxon>
    </lineage>
</organism>
<name>A0A1M6GCG1_9BACT</name>
<dbReference type="RefSeq" id="WP_073168359.1">
    <property type="nucleotide sequence ID" value="NZ_FQZE01000010.1"/>
</dbReference>
<dbReference type="EMBL" id="FQZE01000010">
    <property type="protein sequence ID" value="SHJ07602.1"/>
    <property type="molecule type" value="Genomic_DNA"/>
</dbReference>
<sequence>MKNILNQQGMFKRYGGDYIFARQVAGYANRSNRLIVVPATKEQFSFRGTFPIYYAPGMMAEFEKILSF</sequence>
<evidence type="ECO:0000313" key="2">
    <source>
        <dbReference type="Proteomes" id="UP000184050"/>
    </source>
</evidence>
<protein>
    <submittedName>
        <fullName evidence="1">Uncharacterized protein</fullName>
    </submittedName>
</protein>
<dbReference type="STRING" id="1168035.SAMN05444280_110115"/>
<dbReference type="AlphaFoldDB" id="A0A1M6GCG1"/>
<evidence type="ECO:0000313" key="1">
    <source>
        <dbReference type="EMBL" id="SHJ07602.1"/>
    </source>
</evidence>